<dbReference type="Proteomes" id="UP000023152">
    <property type="component" value="Unassembled WGS sequence"/>
</dbReference>
<evidence type="ECO:0000313" key="3">
    <source>
        <dbReference type="EMBL" id="ETO31788.1"/>
    </source>
</evidence>
<evidence type="ECO:0000256" key="2">
    <source>
        <dbReference type="SAM" id="Phobius"/>
    </source>
</evidence>
<gene>
    <name evidence="3" type="ORF">RFI_05331</name>
</gene>
<accession>X6P0X8</accession>
<name>X6P0X8_RETFI</name>
<evidence type="ECO:0000256" key="1">
    <source>
        <dbReference type="SAM" id="Coils"/>
    </source>
</evidence>
<protein>
    <submittedName>
        <fullName evidence="3">Uncharacterized protein</fullName>
    </submittedName>
</protein>
<organism evidence="3 4">
    <name type="scientific">Reticulomyxa filosa</name>
    <dbReference type="NCBI Taxonomy" id="46433"/>
    <lineage>
        <taxon>Eukaryota</taxon>
        <taxon>Sar</taxon>
        <taxon>Rhizaria</taxon>
        <taxon>Retaria</taxon>
        <taxon>Foraminifera</taxon>
        <taxon>Monothalamids</taxon>
        <taxon>Reticulomyxidae</taxon>
        <taxon>Reticulomyxa</taxon>
    </lineage>
</organism>
<dbReference type="EMBL" id="ASPP01004703">
    <property type="protein sequence ID" value="ETO31788.1"/>
    <property type="molecule type" value="Genomic_DNA"/>
</dbReference>
<keyword evidence="2" id="KW-1133">Transmembrane helix</keyword>
<feature type="transmembrane region" description="Helical" evidence="2">
    <location>
        <begin position="101"/>
        <end position="119"/>
    </location>
</feature>
<sequence>MNQEEFKTFADSIGLDTLARKRFMKALLQLKPESKEAASAPVVQRQSTMLNATNIFGALGPVQVCTFFCMHTANQIHTHHNIQYIYKFIYMNNFMCIKKSVYLKIIAFFFFFFKIKLLYERFVRTALLVQNLNGCSQIIEFGTSHCKEDINKKMDWVVQQLGERKKVLKEDMSRIRAEKSDKLEQQLQLLRSYQRELED</sequence>
<feature type="non-terminal residue" evidence="3">
    <location>
        <position position="199"/>
    </location>
</feature>
<evidence type="ECO:0000313" key="4">
    <source>
        <dbReference type="Proteomes" id="UP000023152"/>
    </source>
</evidence>
<feature type="coiled-coil region" evidence="1">
    <location>
        <begin position="158"/>
        <end position="196"/>
    </location>
</feature>
<keyword evidence="1" id="KW-0175">Coiled coil</keyword>
<keyword evidence="2" id="KW-0812">Transmembrane</keyword>
<proteinExistence type="predicted"/>
<keyword evidence="2" id="KW-0472">Membrane</keyword>
<comment type="caution">
    <text evidence="3">The sequence shown here is derived from an EMBL/GenBank/DDBJ whole genome shotgun (WGS) entry which is preliminary data.</text>
</comment>
<reference evidence="3 4" key="1">
    <citation type="journal article" date="2013" name="Curr. Biol.">
        <title>The Genome of the Foraminiferan Reticulomyxa filosa.</title>
        <authorList>
            <person name="Glockner G."/>
            <person name="Hulsmann N."/>
            <person name="Schleicher M."/>
            <person name="Noegel A.A."/>
            <person name="Eichinger L."/>
            <person name="Gallinger C."/>
            <person name="Pawlowski J."/>
            <person name="Sierra R."/>
            <person name="Euteneuer U."/>
            <person name="Pillet L."/>
            <person name="Moustafa A."/>
            <person name="Platzer M."/>
            <person name="Groth M."/>
            <person name="Szafranski K."/>
            <person name="Schliwa M."/>
        </authorList>
    </citation>
    <scope>NUCLEOTIDE SEQUENCE [LARGE SCALE GENOMIC DNA]</scope>
</reference>
<dbReference type="AlphaFoldDB" id="X6P0X8"/>
<keyword evidence="4" id="KW-1185">Reference proteome</keyword>